<dbReference type="AlphaFoldDB" id="A0A1U7JDY9"/>
<dbReference type="Proteomes" id="UP000185783">
    <property type="component" value="Unassembled WGS sequence"/>
</dbReference>
<accession>A0A1U7JDY9</accession>
<dbReference type="EMBL" id="LVVZ01000025">
    <property type="protein sequence ID" value="OKL42915.1"/>
    <property type="molecule type" value="Genomic_DNA"/>
</dbReference>
<sequence length="75" mass="8576">MVWVRCETEAQMNGWIRRDELRRLSDQALYGLQKLLFRALTCPQIDPADLPAIRATLAAIEAELNWRSQIPSPAP</sequence>
<gene>
    <name evidence="1" type="ORF">A3843_16285</name>
</gene>
<keyword evidence="2" id="KW-1185">Reference proteome</keyword>
<evidence type="ECO:0000313" key="1">
    <source>
        <dbReference type="EMBL" id="OKL42915.1"/>
    </source>
</evidence>
<name>A0A1U7JDY9_9HYPH</name>
<comment type="caution">
    <text evidence="1">The sequence shown here is derived from an EMBL/GenBank/DDBJ whole genome shotgun (WGS) entry which is preliminary data.</text>
</comment>
<organism evidence="1 2">
    <name type="scientific">Pseudovibrio exalbescens</name>
    <dbReference type="NCBI Taxonomy" id="197461"/>
    <lineage>
        <taxon>Bacteria</taxon>
        <taxon>Pseudomonadati</taxon>
        <taxon>Pseudomonadota</taxon>
        <taxon>Alphaproteobacteria</taxon>
        <taxon>Hyphomicrobiales</taxon>
        <taxon>Stappiaceae</taxon>
        <taxon>Pseudovibrio</taxon>
    </lineage>
</organism>
<proteinExistence type="predicted"/>
<reference evidence="1 2" key="1">
    <citation type="submission" date="2016-03" db="EMBL/GenBank/DDBJ databases">
        <title>Genome sequence of Nesiotobacter sp. nov., a moderately halophilic alphaproteobacterium isolated from the Yellow Sea, China.</title>
        <authorList>
            <person name="Zhang G."/>
            <person name="Zhang R."/>
        </authorList>
    </citation>
    <scope>NUCLEOTIDE SEQUENCE [LARGE SCALE GENOMIC DNA]</scope>
    <source>
        <strain evidence="1 2">WB1-6</strain>
    </source>
</reference>
<evidence type="ECO:0000313" key="2">
    <source>
        <dbReference type="Proteomes" id="UP000185783"/>
    </source>
</evidence>
<protein>
    <submittedName>
        <fullName evidence="1">Uncharacterized protein</fullName>
    </submittedName>
</protein>